<gene>
    <name evidence="1" type="ORF">EGYM00163_LOCUS14722</name>
</gene>
<sequence length="132" mass="13697">MVSGSNPAHAFAAEGAHTPAQRMAPLKGRLRGSGVGVGAWNTAERCMRLRGAGDSTANEAQRATPLSNIIQKVRRGGGTCAPPPSPPQCVAQARIWRGGVRLTKGWGCPVCLREALVESEAVGRPPAAAHII</sequence>
<dbReference type="AlphaFoldDB" id="A0A7S4CQR6"/>
<proteinExistence type="predicted"/>
<name>A0A7S4CQR6_9EUGL</name>
<accession>A0A7S4CQR6</accession>
<protein>
    <submittedName>
        <fullName evidence="1">Uncharacterized protein</fullName>
    </submittedName>
</protein>
<organism evidence="1">
    <name type="scientific">Eutreptiella gymnastica</name>
    <dbReference type="NCBI Taxonomy" id="73025"/>
    <lineage>
        <taxon>Eukaryota</taxon>
        <taxon>Discoba</taxon>
        <taxon>Euglenozoa</taxon>
        <taxon>Euglenida</taxon>
        <taxon>Spirocuta</taxon>
        <taxon>Euglenophyceae</taxon>
        <taxon>Eutreptiales</taxon>
        <taxon>Eutreptiaceae</taxon>
        <taxon>Eutreptiella</taxon>
    </lineage>
</organism>
<evidence type="ECO:0000313" key="1">
    <source>
        <dbReference type="EMBL" id="CAE0803599.1"/>
    </source>
</evidence>
<dbReference type="EMBL" id="HBJA01042907">
    <property type="protein sequence ID" value="CAE0803599.1"/>
    <property type="molecule type" value="Transcribed_RNA"/>
</dbReference>
<reference evidence="1" key="1">
    <citation type="submission" date="2021-01" db="EMBL/GenBank/DDBJ databases">
        <authorList>
            <person name="Corre E."/>
            <person name="Pelletier E."/>
            <person name="Niang G."/>
            <person name="Scheremetjew M."/>
            <person name="Finn R."/>
            <person name="Kale V."/>
            <person name="Holt S."/>
            <person name="Cochrane G."/>
            <person name="Meng A."/>
            <person name="Brown T."/>
            <person name="Cohen L."/>
        </authorList>
    </citation>
    <scope>NUCLEOTIDE SEQUENCE</scope>
    <source>
        <strain evidence="1">CCMP1594</strain>
    </source>
</reference>